<dbReference type="EMBL" id="DUAV01000013">
    <property type="protein sequence ID" value="HIG63177.1"/>
    <property type="molecule type" value="Genomic_DNA"/>
</dbReference>
<reference evidence="3" key="1">
    <citation type="journal article" date="2019" name="bioRxiv">
        <title>Genome diversification in globally distributed novel marine Proteobacteria is linked to environmental adaptation.</title>
        <authorList>
            <person name="Zhou Z."/>
            <person name="Tran P.Q."/>
            <person name="Kieft K."/>
            <person name="Anantharaman K."/>
        </authorList>
    </citation>
    <scope>NUCLEOTIDE SEQUENCE [LARGE SCALE GENOMIC DNA]</scope>
</reference>
<comment type="caution">
    <text evidence="2">The sequence shown here is derived from an EMBL/GenBank/DDBJ whole genome shotgun (WGS) entry which is preliminary data.</text>
</comment>
<dbReference type="InterPro" id="IPR013096">
    <property type="entry name" value="Cupin_2"/>
</dbReference>
<gene>
    <name evidence="2" type="ORF">EYQ16_01460</name>
</gene>
<evidence type="ECO:0000313" key="3">
    <source>
        <dbReference type="Proteomes" id="UP000589516"/>
    </source>
</evidence>
<feature type="domain" description="Cupin type-2" evidence="1">
    <location>
        <begin position="105"/>
        <end position="168"/>
    </location>
</feature>
<proteinExistence type="predicted"/>
<evidence type="ECO:0000259" key="1">
    <source>
        <dbReference type="Pfam" id="PF07883"/>
    </source>
</evidence>
<dbReference type="Pfam" id="PF07883">
    <property type="entry name" value="Cupin_2"/>
    <property type="match status" value="1"/>
</dbReference>
<protein>
    <submittedName>
        <fullName evidence="2">Cupin domain-containing protein</fullName>
    </submittedName>
</protein>
<dbReference type="InterPro" id="IPR011051">
    <property type="entry name" value="RmlC_Cupin_sf"/>
</dbReference>
<dbReference type="Proteomes" id="UP000589516">
    <property type="component" value="Unassembled WGS sequence"/>
</dbReference>
<accession>A0A7C7ZEH0</accession>
<name>A0A7C7ZEH0_9ARCH</name>
<dbReference type="SUPFAM" id="SSF51182">
    <property type="entry name" value="RmlC-like cupins"/>
    <property type="match status" value="1"/>
</dbReference>
<dbReference type="InterPro" id="IPR014710">
    <property type="entry name" value="RmlC-like_jellyroll"/>
</dbReference>
<sequence length="193" mass="21145">MLPRGELRHARSHAPLGPWVANVGTVITAQPPAILSRSMPSWGMGEEELALSGEQVDLAQFVNDEGGIWSLRQVEKVRGWNSIEYGAGLSGKNTPSTALSMNRAYIPPGGVAKAHIHVDFDVMIYLLKGSVRHEFGPGCHESVVHSAGDMFYIEPGLPHEVFNCSDDDWVHAVVARSDASEWQNIIPYDRDSD</sequence>
<organism evidence="2 3">
    <name type="scientific">Marine Group III euryarchaeote</name>
    <dbReference type="NCBI Taxonomy" id="2173149"/>
    <lineage>
        <taxon>Archaea</taxon>
        <taxon>Methanobacteriati</taxon>
        <taxon>Thermoplasmatota</taxon>
        <taxon>Thermoplasmata</taxon>
        <taxon>Candidatus Thermoprofundales</taxon>
    </lineage>
</organism>
<evidence type="ECO:0000313" key="2">
    <source>
        <dbReference type="EMBL" id="HIG63177.1"/>
    </source>
</evidence>
<dbReference type="Gene3D" id="2.60.120.10">
    <property type="entry name" value="Jelly Rolls"/>
    <property type="match status" value="1"/>
</dbReference>
<dbReference type="AlphaFoldDB" id="A0A7C7ZEH0"/>